<keyword evidence="2" id="KW-0813">Transport</keyword>
<evidence type="ECO:0000256" key="1">
    <source>
        <dbReference type="ARBA" id="ARBA00004141"/>
    </source>
</evidence>
<dbReference type="Gene3D" id="1.20.1740.10">
    <property type="entry name" value="Amino acid/polyamine transporter I"/>
    <property type="match status" value="1"/>
</dbReference>
<evidence type="ECO:0000256" key="2">
    <source>
        <dbReference type="ARBA" id="ARBA00022448"/>
    </source>
</evidence>
<evidence type="ECO:0000256" key="4">
    <source>
        <dbReference type="ARBA" id="ARBA00022989"/>
    </source>
</evidence>
<feature type="transmembrane region" description="Helical" evidence="7">
    <location>
        <begin position="80"/>
        <end position="101"/>
    </location>
</feature>
<keyword evidence="4 7" id="KW-1133">Transmembrane helix</keyword>
<evidence type="ECO:0000313" key="9">
    <source>
        <dbReference type="Proteomes" id="UP000326565"/>
    </source>
</evidence>
<feature type="transmembrane region" description="Helical" evidence="7">
    <location>
        <begin position="43"/>
        <end position="60"/>
    </location>
</feature>
<feature type="transmembrane region" description="Helical" evidence="7">
    <location>
        <begin position="199"/>
        <end position="217"/>
    </location>
</feature>
<feature type="transmembrane region" description="Helical" evidence="7">
    <location>
        <begin position="276"/>
        <end position="300"/>
    </location>
</feature>
<name>A0A5N5WXZ8_9EURO</name>
<evidence type="ECO:0000256" key="3">
    <source>
        <dbReference type="ARBA" id="ARBA00022692"/>
    </source>
</evidence>
<organism evidence="8 9">
    <name type="scientific">Aspergillus leporis</name>
    <dbReference type="NCBI Taxonomy" id="41062"/>
    <lineage>
        <taxon>Eukaryota</taxon>
        <taxon>Fungi</taxon>
        <taxon>Dikarya</taxon>
        <taxon>Ascomycota</taxon>
        <taxon>Pezizomycotina</taxon>
        <taxon>Eurotiomycetes</taxon>
        <taxon>Eurotiomycetidae</taxon>
        <taxon>Eurotiales</taxon>
        <taxon>Aspergillaceae</taxon>
        <taxon>Aspergillus</taxon>
        <taxon>Aspergillus subgen. Circumdati</taxon>
    </lineage>
</organism>
<keyword evidence="9" id="KW-1185">Reference proteome</keyword>
<feature type="transmembrane region" description="Helical" evidence="7">
    <location>
        <begin position="113"/>
        <end position="134"/>
    </location>
</feature>
<dbReference type="Pfam" id="PF13520">
    <property type="entry name" value="AA_permease_2"/>
    <property type="match status" value="1"/>
</dbReference>
<dbReference type="PANTHER" id="PTHR45649:SF1">
    <property type="entry name" value="TRANSPORTER, PUTATIVE (EUROFUNG)-RELATED"/>
    <property type="match status" value="1"/>
</dbReference>
<sequence length="529" mass="57638">MASRELKQMGSPVLRDAEEQSENHNKDDVDLARVGKRPVLRRTFGLMSMVGFSCTILITWEAVPTLFLQSFQNGGPAGSIYGYIFVWVGVATTFVVISELVSMAPTSGGQYHWVSMLAPASSMKLLSYVTGWLTVIGWQATYATTLYLSGTILEALVILTQADYTPKPWRKTLYSFATALFSGIMNIIGGKLLPRFEGTILILHVLGFFAILIPLTYMADHRPAKEVFNLFMDKGHWTLGLSFFIGLIGHVFAFAGGDAAVHMVEELNNATTAVPMSLMITVLVNGSLGFAMLIALYFCLGDIETSLNSPTGVPFVSIFLQATKSVTGTAVAVSVIQTMGVCSTVGMLASASRQFWSFSRDRGIPGWRVWSKVTKRTAIPTYTVMVTSAVGCLLNLINIGSDVAFNSLVSMSTSGIYLSYMIGGGFLLYRRCTGGISHSTAGHTMINTAGAKLVWGPFHVPGIWGILINTFSMIYMAIAIFFGFWPPINDVNTQTMNYSVVGTVGTTILSLLYYFLRARKVYTGPIMEI</sequence>
<keyword evidence="5 7" id="KW-0472">Membrane</keyword>
<dbReference type="PIRSF" id="PIRSF006060">
    <property type="entry name" value="AA_transporter"/>
    <property type="match status" value="1"/>
</dbReference>
<feature type="transmembrane region" description="Helical" evidence="7">
    <location>
        <begin position="497"/>
        <end position="516"/>
    </location>
</feature>
<gene>
    <name evidence="8" type="ORF">BDV29DRAFT_178314</name>
</gene>
<dbReference type="GO" id="GO:0022857">
    <property type="term" value="F:transmembrane transporter activity"/>
    <property type="evidence" value="ECO:0007669"/>
    <property type="project" value="InterPro"/>
</dbReference>
<reference evidence="8 9" key="1">
    <citation type="submission" date="2019-04" db="EMBL/GenBank/DDBJ databases">
        <title>Friends and foes A comparative genomics study of 23 Aspergillus species from section Flavi.</title>
        <authorList>
            <consortium name="DOE Joint Genome Institute"/>
            <person name="Kjaerbolling I."/>
            <person name="Vesth T."/>
            <person name="Frisvad J.C."/>
            <person name="Nybo J.L."/>
            <person name="Theobald S."/>
            <person name="Kildgaard S."/>
            <person name="Isbrandt T."/>
            <person name="Kuo A."/>
            <person name="Sato A."/>
            <person name="Lyhne E.K."/>
            <person name="Kogle M.E."/>
            <person name="Wiebenga A."/>
            <person name="Kun R.S."/>
            <person name="Lubbers R.J."/>
            <person name="Makela M.R."/>
            <person name="Barry K."/>
            <person name="Chovatia M."/>
            <person name="Clum A."/>
            <person name="Daum C."/>
            <person name="Haridas S."/>
            <person name="He G."/>
            <person name="LaButti K."/>
            <person name="Lipzen A."/>
            <person name="Mondo S."/>
            <person name="Riley R."/>
            <person name="Salamov A."/>
            <person name="Simmons B.A."/>
            <person name="Magnuson J.K."/>
            <person name="Henrissat B."/>
            <person name="Mortensen U.H."/>
            <person name="Larsen T.O."/>
            <person name="Devries R.P."/>
            <person name="Grigoriev I.V."/>
            <person name="Machida M."/>
            <person name="Baker S.E."/>
            <person name="Andersen M.R."/>
        </authorList>
    </citation>
    <scope>NUCLEOTIDE SEQUENCE [LARGE SCALE GENOMIC DNA]</scope>
    <source>
        <strain evidence="8 9">CBS 151.66</strain>
    </source>
</reference>
<protein>
    <submittedName>
        <fullName evidence="8">Amino acid/polyamine transporter I</fullName>
    </submittedName>
</protein>
<accession>A0A5N5WXZ8</accession>
<dbReference type="Proteomes" id="UP000326565">
    <property type="component" value="Unassembled WGS sequence"/>
</dbReference>
<dbReference type="AlphaFoldDB" id="A0A5N5WXZ8"/>
<feature type="transmembrane region" description="Helical" evidence="7">
    <location>
        <begin position="378"/>
        <end position="397"/>
    </location>
</feature>
<feature type="transmembrane region" description="Helical" evidence="7">
    <location>
        <begin position="462"/>
        <end position="485"/>
    </location>
</feature>
<dbReference type="InterPro" id="IPR002293">
    <property type="entry name" value="AA/rel_permease1"/>
</dbReference>
<feature type="compositionally biased region" description="Basic and acidic residues" evidence="6">
    <location>
        <begin position="15"/>
        <end position="28"/>
    </location>
</feature>
<evidence type="ECO:0000256" key="6">
    <source>
        <dbReference type="SAM" id="MobiDB-lite"/>
    </source>
</evidence>
<feature type="region of interest" description="Disordered" evidence="6">
    <location>
        <begin position="1"/>
        <end position="28"/>
    </location>
</feature>
<evidence type="ECO:0000256" key="5">
    <source>
        <dbReference type="ARBA" id="ARBA00023136"/>
    </source>
</evidence>
<keyword evidence="3 7" id="KW-0812">Transmembrane</keyword>
<dbReference type="GO" id="GO:0016020">
    <property type="term" value="C:membrane"/>
    <property type="evidence" value="ECO:0007669"/>
    <property type="project" value="UniProtKB-SubCell"/>
</dbReference>
<feature type="transmembrane region" description="Helical" evidence="7">
    <location>
        <begin position="237"/>
        <end position="256"/>
    </location>
</feature>
<evidence type="ECO:0000256" key="7">
    <source>
        <dbReference type="SAM" id="Phobius"/>
    </source>
</evidence>
<evidence type="ECO:0000313" key="8">
    <source>
        <dbReference type="EMBL" id="KAB8071932.1"/>
    </source>
</evidence>
<feature type="transmembrane region" description="Helical" evidence="7">
    <location>
        <begin position="140"/>
        <end position="160"/>
    </location>
</feature>
<comment type="subcellular location">
    <subcellularLocation>
        <location evidence="1">Membrane</location>
        <topology evidence="1">Multi-pass membrane protein</topology>
    </subcellularLocation>
</comment>
<proteinExistence type="predicted"/>
<dbReference type="EMBL" id="ML732259">
    <property type="protein sequence ID" value="KAB8071932.1"/>
    <property type="molecule type" value="Genomic_DNA"/>
</dbReference>
<feature type="transmembrane region" description="Helical" evidence="7">
    <location>
        <begin position="403"/>
        <end position="429"/>
    </location>
</feature>
<feature type="transmembrane region" description="Helical" evidence="7">
    <location>
        <begin position="172"/>
        <end position="193"/>
    </location>
</feature>
<dbReference type="OrthoDB" id="3257095at2759"/>
<dbReference type="PANTHER" id="PTHR45649">
    <property type="entry name" value="AMINO-ACID PERMEASE BAT1"/>
    <property type="match status" value="1"/>
</dbReference>